<dbReference type="Proteomes" id="UP000824540">
    <property type="component" value="Unassembled WGS sequence"/>
</dbReference>
<keyword evidence="4" id="KW-1185">Reference proteome</keyword>
<dbReference type="AlphaFoldDB" id="A0A8T2MWV8"/>
<evidence type="ECO:0000313" key="4">
    <source>
        <dbReference type="Proteomes" id="UP000824540"/>
    </source>
</evidence>
<name>A0A8T2MWV8_9TELE</name>
<sequence length="103" mass="10961">MPNSVPSGTPSSTSVAPSSNKPRASSGNKDKDLADLLLPVKDVFGLGTPQLSMARLGILTAFSHFRLLLLKNRKTRVSREANGTTPLTNACSCILTHPPQKHP</sequence>
<reference evidence="3" key="1">
    <citation type="thesis" date="2021" institute="BYU ScholarsArchive" country="Provo, UT, USA">
        <title>Applications of and Algorithms for Genome Assembly and Genomic Analyses with an Emphasis on Marine Teleosts.</title>
        <authorList>
            <person name="Pickett B.D."/>
        </authorList>
    </citation>
    <scope>NUCLEOTIDE SEQUENCE</scope>
    <source>
        <strain evidence="3">HI-2016</strain>
    </source>
</reference>
<accession>A0A8T2MWV8</accession>
<keyword evidence="2" id="KW-1133">Transmembrane helix</keyword>
<feature type="region of interest" description="Disordered" evidence="1">
    <location>
        <begin position="1"/>
        <end position="31"/>
    </location>
</feature>
<evidence type="ECO:0000256" key="1">
    <source>
        <dbReference type="SAM" id="MobiDB-lite"/>
    </source>
</evidence>
<evidence type="ECO:0000313" key="3">
    <source>
        <dbReference type="EMBL" id="KAG9332615.1"/>
    </source>
</evidence>
<keyword evidence="2" id="KW-0472">Membrane</keyword>
<comment type="caution">
    <text evidence="3">The sequence shown here is derived from an EMBL/GenBank/DDBJ whole genome shotgun (WGS) entry which is preliminary data.</text>
</comment>
<feature type="compositionally biased region" description="Low complexity" evidence="1">
    <location>
        <begin position="1"/>
        <end position="22"/>
    </location>
</feature>
<dbReference type="EMBL" id="JAFBMS010000237">
    <property type="protein sequence ID" value="KAG9332615.1"/>
    <property type="molecule type" value="Genomic_DNA"/>
</dbReference>
<organism evidence="3 4">
    <name type="scientific">Albula glossodonta</name>
    <name type="common">roundjaw bonefish</name>
    <dbReference type="NCBI Taxonomy" id="121402"/>
    <lineage>
        <taxon>Eukaryota</taxon>
        <taxon>Metazoa</taxon>
        <taxon>Chordata</taxon>
        <taxon>Craniata</taxon>
        <taxon>Vertebrata</taxon>
        <taxon>Euteleostomi</taxon>
        <taxon>Actinopterygii</taxon>
        <taxon>Neopterygii</taxon>
        <taxon>Teleostei</taxon>
        <taxon>Albuliformes</taxon>
        <taxon>Albulidae</taxon>
        <taxon>Albula</taxon>
    </lineage>
</organism>
<feature type="transmembrane region" description="Helical" evidence="2">
    <location>
        <begin position="52"/>
        <end position="69"/>
    </location>
</feature>
<protein>
    <submittedName>
        <fullName evidence="3">Uncharacterized protein</fullName>
    </submittedName>
</protein>
<proteinExistence type="predicted"/>
<evidence type="ECO:0000256" key="2">
    <source>
        <dbReference type="SAM" id="Phobius"/>
    </source>
</evidence>
<gene>
    <name evidence="3" type="ORF">JZ751_014713</name>
</gene>
<keyword evidence="2" id="KW-0812">Transmembrane</keyword>